<keyword evidence="1" id="KW-0560">Oxidoreductase</keyword>
<dbReference type="CDD" id="cd05327">
    <property type="entry name" value="retinol-DH_like_SDR_c_like"/>
    <property type="match status" value="1"/>
</dbReference>
<dbReference type="SUPFAM" id="SSF51735">
    <property type="entry name" value="NAD(P)-binding Rossmann-fold domains"/>
    <property type="match status" value="1"/>
</dbReference>
<name>A0A9N8VZ54_9GLOM</name>
<dbReference type="EMBL" id="CAJVPV010000658">
    <property type="protein sequence ID" value="CAG8468179.1"/>
    <property type="molecule type" value="Genomic_DNA"/>
</dbReference>
<proteinExistence type="predicted"/>
<dbReference type="PANTHER" id="PTHR43157">
    <property type="entry name" value="PHOSPHATIDYLINOSITOL-GLYCAN BIOSYNTHESIS CLASS F PROTEIN-RELATED"/>
    <property type="match status" value="1"/>
</dbReference>
<evidence type="ECO:0000256" key="1">
    <source>
        <dbReference type="ARBA" id="ARBA00023002"/>
    </source>
</evidence>
<organism evidence="2 3">
    <name type="scientific">Acaulospora morrowiae</name>
    <dbReference type="NCBI Taxonomy" id="94023"/>
    <lineage>
        <taxon>Eukaryota</taxon>
        <taxon>Fungi</taxon>
        <taxon>Fungi incertae sedis</taxon>
        <taxon>Mucoromycota</taxon>
        <taxon>Glomeromycotina</taxon>
        <taxon>Glomeromycetes</taxon>
        <taxon>Diversisporales</taxon>
        <taxon>Acaulosporaceae</taxon>
        <taxon>Acaulospora</taxon>
    </lineage>
</organism>
<dbReference type="InterPro" id="IPR002347">
    <property type="entry name" value="SDR_fam"/>
</dbReference>
<dbReference type="OrthoDB" id="191139at2759"/>
<dbReference type="Proteomes" id="UP000789342">
    <property type="component" value="Unassembled WGS sequence"/>
</dbReference>
<keyword evidence="3" id="KW-1185">Reference proteome</keyword>
<reference evidence="2" key="1">
    <citation type="submission" date="2021-06" db="EMBL/GenBank/DDBJ databases">
        <authorList>
            <person name="Kallberg Y."/>
            <person name="Tangrot J."/>
            <person name="Rosling A."/>
        </authorList>
    </citation>
    <scope>NUCLEOTIDE SEQUENCE</scope>
    <source>
        <strain evidence="2">CL551</strain>
    </source>
</reference>
<dbReference type="PANTHER" id="PTHR43157:SF31">
    <property type="entry name" value="PHOSPHATIDYLINOSITOL-GLYCAN BIOSYNTHESIS CLASS F PROTEIN"/>
    <property type="match status" value="1"/>
</dbReference>
<dbReference type="GO" id="GO:0016491">
    <property type="term" value="F:oxidoreductase activity"/>
    <property type="evidence" value="ECO:0007669"/>
    <property type="project" value="UniProtKB-KW"/>
</dbReference>
<dbReference type="AlphaFoldDB" id="A0A9N8VZ54"/>
<evidence type="ECO:0000313" key="2">
    <source>
        <dbReference type="EMBL" id="CAG8468179.1"/>
    </source>
</evidence>
<dbReference type="PRINTS" id="PR00081">
    <property type="entry name" value="GDHRDH"/>
</dbReference>
<protein>
    <submittedName>
        <fullName evidence="2">516_t:CDS:1</fullName>
    </submittedName>
</protein>
<accession>A0A9N8VZ54</accession>
<dbReference type="InterPro" id="IPR036291">
    <property type="entry name" value="NAD(P)-bd_dom_sf"/>
</dbReference>
<dbReference type="Gene3D" id="3.40.50.720">
    <property type="entry name" value="NAD(P)-binding Rossmann-like Domain"/>
    <property type="match status" value="1"/>
</dbReference>
<evidence type="ECO:0000313" key="3">
    <source>
        <dbReference type="Proteomes" id="UP000789342"/>
    </source>
</evidence>
<comment type="caution">
    <text evidence="2">The sequence shown here is derived from an EMBL/GenBank/DDBJ whole genome shotgun (WGS) entry which is preliminary data.</text>
</comment>
<sequence>MTFKFEDIPDLTGKVSIVTGANTGIGFITARELARKNSHVFVAGRDKERCETAVDKIKDETGNNNVEYLPLDLQSLRSVKKAAESFLNRKLPLHILINNAAIMTTPFSLTVEGIMDQFGINHIGHFYFTKLLLPTIESSAPSRIVNISSKGHTRAPDCGIDFENLNNPEAYGPMSRYAQSKLANILFSLELNKRLAGKEVYVNSVHPGIVKTELTRSVDKAWGIWTKPLVGLAKLLFFVSPDNGALTQLYCATSPEIVEKNLRAKYFVPYAQLEEPTVQAKDEELARKLWEFSENFVNERLKKIEEEDKAK</sequence>
<gene>
    <name evidence="2" type="ORF">AMORRO_LOCUS1729</name>
</gene>
<dbReference type="Pfam" id="PF00106">
    <property type="entry name" value="adh_short"/>
    <property type="match status" value="2"/>
</dbReference>